<dbReference type="InterPro" id="IPR001128">
    <property type="entry name" value="Cyt_P450"/>
</dbReference>
<sequence length="554" mass="62707">MGNVVSTHMSTPNLLGGLFLLYILYKIATTIQTNTKIRKLGARAPVRKSYAPWGLDIAYEVIGYALKDKTYDAWVQMFEKWAGPGRYTIEAGVGERVILTAEPENIKAILATQFKDYGKGEQFRKDWHDFLGNGIFTTDSTLWHNSRQLIRPQFIKDRVSDLEIFEEHTQVLISKLSGGQTIDTLDMMMRYTLDAATHFLLGASVDSLDQPQTRFADAFYNAQRVQSIIAKVGPLNWAVPRKRMGFYDSVKIIDEFVDMYIERALALSPEELSEKNNHESGYNFLHAIAGYTRDRKMLRDQLVSVLLAGRDTTACTLTWTLYHLSLSPTITAKLRSEIISAVGLHEQPTYQHLKDMKYLQHVIDETLRLYPVVPYNVRLALKDTTLPTGGGPNQDQPIGILEGTPIGYSTLVMQRRPDIYPSPSTGFADPAHFVPERWDSWTPKPWTYIPFNGGPRLCVGQQFANVEMAFTLVRLLQRFSSIENLMNGEDPGLHSDIVLQPAKEVKLRKGLATKRQKKAQSIRKTQAKGAMLLNTPLEIRNMIYSKLGPLFVET</sequence>
<dbReference type="GO" id="GO:0020037">
    <property type="term" value="F:heme binding"/>
    <property type="evidence" value="ECO:0007669"/>
    <property type="project" value="InterPro"/>
</dbReference>
<dbReference type="InterPro" id="IPR036396">
    <property type="entry name" value="Cyt_P450_sf"/>
</dbReference>
<dbReference type="InterPro" id="IPR002401">
    <property type="entry name" value="Cyt_P450_E_grp-I"/>
</dbReference>
<dbReference type="GO" id="GO:0004497">
    <property type="term" value="F:monooxygenase activity"/>
    <property type="evidence" value="ECO:0007669"/>
    <property type="project" value="UniProtKB-KW"/>
</dbReference>
<reference evidence="9" key="1">
    <citation type="submission" date="2019-04" db="EMBL/GenBank/DDBJ databases">
        <title>Sequencing of skin fungus with MAO and IRED activity.</title>
        <authorList>
            <person name="Marsaioli A.J."/>
            <person name="Bonatto J.M.C."/>
            <person name="Reis Junior O."/>
        </authorList>
    </citation>
    <scope>NUCLEOTIDE SEQUENCE</scope>
    <source>
        <strain evidence="9">30M1</strain>
    </source>
</reference>
<comment type="cofactor">
    <cofactor evidence="1 7">
        <name>heme</name>
        <dbReference type="ChEBI" id="CHEBI:30413"/>
    </cofactor>
</comment>
<dbReference type="PRINTS" id="PR00463">
    <property type="entry name" value="EP450I"/>
</dbReference>
<evidence type="ECO:0000256" key="3">
    <source>
        <dbReference type="ARBA" id="ARBA00022723"/>
    </source>
</evidence>
<proteinExistence type="inferred from homology"/>
<dbReference type="GO" id="GO:0016705">
    <property type="term" value="F:oxidoreductase activity, acting on paired donors, with incorporation or reduction of molecular oxygen"/>
    <property type="evidence" value="ECO:0007669"/>
    <property type="project" value="InterPro"/>
</dbReference>
<evidence type="ECO:0000256" key="8">
    <source>
        <dbReference type="RuleBase" id="RU000461"/>
    </source>
</evidence>
<dbReference type="PRINTS" id="PR00385">
    <property type="entry name" value="P450"/>
</dbReference>
<evidence type="ECO:0008006" key="11">
    <source>
        <dbReference type="Google" id="ProtNLM"/>
    </source>
</evidence>
<dbReference type="CDD" id="cd11063">
    <property type="entry name" value="CYP52"/>
    <property type="match status" value="1"/>
</dbReference>
<keyword evidence="10" id="KW-1185">Reference proteome</keyword>
<evidence type="ECO:0000256" key="4">
    <source>
        <dbReference type="ARBA" id="ARBA00023002"/>
    </source>
</evidence>
<keyword evidence="4 8" id="KW-0560">Oxidoreductase</keyword>
<keyword evidence="5 7" id="KW-0408">Iron</keyword>
<evidence type="ECO:0000256" key="7">
    <source>
        <dbReference type="PIRSR" id="PIRSR602401-1"/>
    </source>
</evidence>
<evidence type="ECO:0000256" key="2">
    <source>
        <dbReference type="ARBA" id="ARBA00010617"/>
    </source>
</evidence>
<dbReference type="Proteomes" id="UP000801428">
    <property type="component" value="Unassembled WGS sequence"/>
</dbReference>
<name>A0A9P4W9L8_CURKU</name>
<keyword evidence="6 8" id="KW-0503">Monooxygenase</keyword>
<protein>
    <recommendedName>
        <fullName evidence="11">Cytochrome P450</fullName>
    </recommendedName>
</protein>
<dbReference type="AlphaFoldDB" id="A0A9P4W9L8"/>
<evidence type="ECO:0000256" key="6">
    <source>
        <dbReference type="ARBA" id="ARBA00023033"/>
    </source>
</evidence>
<evidence type="ECO:0000313" key="9">
    <source>
        <dbReference type="EMBL" id="KAF3007537.1"/>
    </source>
</evidence>
<comment type="similarity">
    <text evidence="2 8">Belongs to the cytochrome P450 family.</text>
</comment>
<evidence type="ECO:0000256" key="5">
    <source>
        <dbReference type="ARBA" id="ARBA00023004"/>
    </source>
</evidence>
<keyword evidence="7 8" id="KW-0349">Heme</keyword>
<accession>A0A9P4W9L8</accession>
<comment type="caution">
    <text evidence="9">The sequence shown here is derived from an EMBL/GenBank/DDBJ whole genome shotgun (WGS) entry which is preliminary data.</text>
</comment>
<dbReference type="SUPFAM" id="SSF48264">
    <property type="entry name" value="Cytochrome P450"/>
    <property type="match status" value="1"/>
</dbReference>
<dbReference type="Pfam" id="PF00067">
    <property type="entry name" value="p450"/>
    <property type="match status" value="1"/>
</dbReference>
<evidence type="ECO:0000256" key="1">
    <source>
        <dbReference type="ARBA" id="ARBA00001971"/>
    </source>
</evidence>
<dbReference type="PANTHER" id="PTHR24287:SF5">
    <property type="entry name" value="P450, PUTATIVE (EUROFUNG)-RELATED"/>
    <property type="match status" value="1"/>
</dbReference>
<evidence type="ECO:0000313" key="10">
    <source>
        <dbReference type="Proteomes" id="UP000801428"/>
    </source>
</evidence>
<dbReference type="EMBL" id="SWKU01000004">
    <property type="protein sequence ID" value="KAF3007537.1"/>
    <property type="molecule type" value="Genomic_DNA"/>
</dbReference>
<keyword evidence="3 7" id="KW-0479">Metal-binding</keyword>
<dbReference type="Gene3D" id="1.10.630.10">
    <property type="entry name" value="Cytochrome P450"/>
    <property type="match status" value="1"/>
</dbReference>
<dbReference type="PANTHER" id="PTHR24287">
    <property type="entry name" value="P450, PUTATIVE (EUROFUNG)-RELATED"/>
    <property type="match status" value="1"/>
</dbReference>
<dbReference type="InterPro" id="IPR047146">
    <property type="entry name" value="Cyt_P450_E_CYP52_fungi"/>
</dbReference>
<dbReference type="GO" id="GO:0005506">
    <property type="term" value="F:iron ion binding"/>
    <property type="evidence" value="ECO:0007669"/>
    <property type="project" value="InterPro"/>
</dbReference>
<gene>
    <name evidence="9" type="ORF">E8E13_006386</name>
</gene>
<dbReference type="InterPro" id="IPR017972">
    <property type="entry name" value="Cyt_P450_CS"/>
</dbReference>
<dbReference type="OrthoDB" id="1470350at2759"/>
<dbReference type="PROSITE" id="PS00086">
    <property type="entry name" value="CYTOCHROME_P450"/>
    <property type="match status" value="1"/>
</dbReference>
<feature type="binding site" description="axial binding residue" evidence="7">
    <location>
        <position position="458"/>
    </location>
    <ligand>
        <name>heme</name>
        <dbReference type="ChEBI" id="CHEBI:30413"/>
    </ligand>
    <ligandPart>
        <name>Fe</name>
        <dbReference type="ChEBI" id="CHEBI:18248"/>
    </ligandPart>
</feature>
<organism evidence="9 10">
    <name type="scientific">Curvularia kusanoi</name>
    <name type="common">Cochliobolus kusanoi</name>
    <dbReference type="NCBI Taxonomy" id="90978"/>
    <lineage>
        <taxon>Eukaryota</taxon>
        <taxon>Fungi</taxon>
        <taxon>Dikarya</taxon>
        <taxon>Ascomycota</taxon>
        <taxon>Pezizomycotina</taxon>
        <taxon>Dothideomycetes</taxon>
        <taxon>Pleosporomycetidae</taxon>
        <taxon>Pleosporales</taxon>
        <taxon>Pleosporineae</taxon>
        <taxon>Pleosporaceae</taxon>
        <taxon>Curvularia</taxon>
    </lineage>
</organism>